<gene>
    <name evidence="3" type="ORF">FA15DRAFT_672625</name>
</gene>
<name>A0A5C3KNA6_COPMA</name>
<feature type="transmembrane region" description="Helical" evidence="2">
    <location>
        <begin position="225"/>
        <end position="250"/>
    </location>
</feature>
<proteinExistence type="predicted"/>
<dbReference type="Proteomes" id="UP000307440">
    <property type="component" value="Unassembled WGS sequence"/>
</dbReference>
<evidence type="ECO:0000256" key="2">
    <source>
        <dbReference type="SAM" id="Phobius"/>
    </source>
</evidence>
<keyword evidence="4" id="KW-1185">Reference proteome</keyword>
<feature type="region of interest" description="Disordered" evidence="1">
    <location>
        <begin position="286"/>
        <end position="363"/>
    </location>
</feature>
<evidence type="ECO:0000256" key="1">
    <source>
        <dbReference type="SAM" id="MobiDB-lite"/>
    </source>
</evidence>
<feature type="transmembrane region" description="Helical" evidence="2">
    <location>
        <begin position="101"/>
        <end position="121"/>
    </location>
</feature>
<feature type="compositionally biased region" description="Polar residues" evidence="1">
    <location>
        <begin position="316"/>
        <end position="325"/>
    </location>
</feature>
<evidence type="ECO:0000313" key="3">
    <source>
        <dbReference type="EMBL" id="TFK21363.1"/>
    </source>
</evidence>
<feature type="transmembrane region" description="Helical" evidence="2">
    <location>
        <begin position="185"/>
        <end position="204"/>
    </location>
</feature>
<keyword evidence="2" id="KW-1133">Transmembrane helix</keyword>
<reference evidence="3 4" key="1">
    <citation type="journal article" date="2019" name="Nat. Ecol. Evol.">
        <title>Megaphylogeny resolves global patterns of mushroom evolution.</title>
        <authorList>
            <person name="Varga T."/>
            <person name="Krizsan K."/>
            <person name="Foldi C."/>
            <person name="Dima B."/>
            <person name="Sanchez-Garcia M."/>
            <person name="Sanchez-Ramirez S."/>
            <person name="Szollosi G.J."/>
            <person name="Szarkandi J.G."/>
            <person name="Papp V."/>
            <person name="Albert L."/>
            <person name="Andreopoulos W."/>
            <person name="Angelini C."/>
            <person name="Antonin V."/>
            <person name="Barry K.W."/>
            <person name="Bougher N.L."/>
            <person name="Buchanan P."/>
            <person name="Buyck B."/>
            <person name="Bense V."/>
            <person name="Catcheside P."/>
            <person name="Chovatia M."/>
            <person name="Cooper J."/>
            <person name="Damon W."/>
            <person name="Desjardin D."/>
            <person name="Finy P."/>
            <person name="Geml J."/>
            <person name="Haridas S."/>
            <person name="Hughes K."/>
            <person name="Justo A."/>
            <person name="Karasinski D."/>
            <person name="Kautmanova I."/>
            <person name="Kiss B."/>
            <person name="Kocsube S."/>
            <person name="Kotiranta H."/>
            <person name="LaButti K.M."/>
            <person name="Lechner B.E."/>
            <person name="Liimatainen K."/>
            <person name="Lipzen A."/>
            <person name="Lukacs Z."/>
            <person name="Mihaltcheva S."/>
            <person name="Morgado L.N."/>
            <person name="Niskanen T."/>
            <person name="Noordeloos M.E."/>
            <person name="Ohm R.A."/>
            <person name="Ortiz-Santana B."/>
            <person name="Ovrebo C."/>
            <person name="Racz N."/>
            <person name="Riley R."/>
            <person name="Savchenko A."/>
            <person name="Shiryaev A."/>
            <person name="Soop K."/>
            <person name="Spirin V."/>
            <person name="Szebenyi C."/>
            <person name="Tomsovsky M."/>
            <person name="Tulloss R.E."/>
            <person name="Uehling J."/>
            <person name="Grigoriev I.V."/>
            <person name="Vagvolgyi C."/>
            <person name="Papp T."/>
            <person name="Martin F.M."/>
            <person name="Miettinen O."/>
            <person name="Hibbett D.S."/>
            <person name="Nagy L.G."/>
        </authorList>
    </citation>
    <scope>NUCLEOTIDE SEQUENCE [LARGE SCALE GENOMIC DNA]</scope>
    <source>
        <strain evidence="3 4">CBS 121175</strain>
    </source>
</reference>
<sequence length="363" mass="40718">MSTTDPSSDYKPPGLTEWELFNERCILVGMILAGVAYGILFTIVCLSYNAFFDRPKNKRSSWILYYTGLMFILATLGFAANTKFIEMTFVDYRNIPGGPNVFTIVFYANWVNMFAFVSYVLMSWLADGLVLYRFMLIYDMRLIFLPLPGLMYLAMIAMSICLAVSMMRPGTEMSFWSQSAVQFALAYWSLSVALNVSLTLLISGRLISMRRRVRKVMGNDHSTPYAFVVSMLIESAALYSVWVIVFIALYTTNSPAQHIIFPPLGQIQGIAPLLINFRVSQGKAWSRSKAGQNTEGEGTIPEFSSGDTTRNDTDLPATQVSINVNKTKDVARDRRLSSATTDPDRNLNLDDFDHPTTIAEGNQ</sequence>
<dbReference type="STRING" id="230819.A0A5C3KNA6"/>
<accession>A0A5C3KNA6</accession>
<dbReference type="OrthoDB" id="2641762at2759"/>
<feature type="compositionally biased region" description="Basic and acidic residues" evidence="1">
    <location>
        <begin position="326"/>
        <end position="354"/>
    </location>
</feature>
<keyword evidence="2" id="KW-0812">Transmembrane</keyword>
<feature type="transmembrane region" description="Helical" evidence="2">
    <location>
        <begin position="142"/>
        <end position="165"/>
    </location>
</feature>
<evidence type="ECO:0000313" key="4">
    <source>
        <dbReference type="Proteomes" id="UP000307440"/>
    </source>
</evidence>
<protein>
    <submittedName>
        <fullName evidence="3">Uncharacterized protein</fullName>
    </submittedName>
</protein>
<keyword evidence="2" id="KW-0472">Membrane</keyword>
<dbReference type="AlphaFoldDB" id="A0A5C3KNA6"/>
<organism evidence="3 4">
    <name type="scientific">Coprinopsis marcescibilis</name>
    <name type="common">Agaric fungus</name>
    <name type="synonym">Psathyrella marcescibilis</name>
    <dbReference type="NCBI Taxonomy" id="230819"/>
    <lineage>
        <taxon>Eukaryota</taxon>
        <taxon>Fungi</taxon>
        <taxon>Dikarya</taxon>
        <taxon>Basidiomycota</taxon>
        <taxon>Agaricomycotina</taxon>
        <taxon>Agaricomycetes</taxon>
        <taxon>Agaricomycetidae</taxon>
        <taxon>Agaricales</taxon>
        <taxon>Agaricineae</taxon>
        <taxon>Psathyrellaceae</taxon>
        <taxon>Coprinopsis</taxon>
    </lineage>
</organism>
<feature type="transmembrane region" description="Helical" evidence="2">
    <location>
        <begin position="26"/>
        <end position="51"/>
    </location>
</feature>
<feature type="transmembrane region" description="Helical" evidence="2">
    <location>
        <begin position="63"/>
        <end position="81"/>
    </location>
</feature>
<dbReference type="EMBL" id="ML210270">
    <property type="protein sequence ID" value="TFK21363.1"/>
    <property type="molecule type" value="Genomic_DNA"/>
</dbReference>